<dbReference type="InterPro" id="IPR001789">
    <property type="entry name" value="Sig_transdc_resp-reg_receiver"/>
</dbReference>
<dbReference type="EMBL" id="RJVA01000013">
    <property type="protein sequence ID" value="ROQ91038.1"/>
    <property type="molecule type" value="Genomic_DNA"/>
</dbReference>
<proteinExistence type="predicted"/>
<dbReference type="Proteomes" id="UP000276223">
    <property type="component" value="Unassembled WGS sequence"/>
</dbReference>
<dbReference type="PROSITE" id="PS50110">
    <property type="entry name" value="RESPONSE_REGULATORY"/>
    <property type="match status" value="1"/>
</dbReference>
<sequence length="121" mass="13621">MKKVWVVCEDCEFVERLHHAAGQLGLQTTVFSDLTTLAEAPSQDNPAIIFVDLDTSVPSEAQLVRTAALFPRTPLIALSRRTFHPELAQAFAQHLRVCLRKPVDMNEVSFWLRSFTRDAPS</sequence>
<feature type="modified residue" description="4-aspartylphosphate" evidence="1">
    <location>
        <position position="52"/>
    </location>
</feature>
<accession>A0A3N1UMR4</accession>
<organism evidence="3 4">
    <name type="scientific">Desulfosoma caldarium</name>
    <dbReference type="NCBI Taxonomy" id="610254"/>
    <lineage>
        <taxon>Bacteria</taxon>
        <taxon>Pseudomonadati</taxon>
        <taxon>Thermodesulfobacteriota</taxon>
        <taxon>Syntrophobacteria</taxon>
        <taxon>Syntrophobacterales</taxon>
        <taxon>Syntrophobacteraceae</taxon>
        <taxon>Desulfosoma</taxon>
    </lineage>
</organism>
<dbReference type="Gene3D" id="3.40.50.2300">
    <property type="match status" value="1"/>
</dbReference>
<evidence type="ECO:0000256" key="1">
    <source>
        <dbReference type="PROSITE-ProRule" id="PRU00169"/>
    </source>
</evidence>
<keyword evidence="4" id="KW-1185">Reference proteome</keyword>
<evidence type="ECO:0000313" key="4">
    <source>
        <dbReference type="Proteomes" id="UP000276223"/>
    </source>
</evidence>
<dbReference type="AlphaFoldDB" id="A0A3N1UMR4"/>
<dbReference type="OrthoDB" id="5471795at2"/>
<dbReference type="RefSeq" id="WP_123290760.1">
    <property type="nucleotide sequence ID" value="NZ_RJVA01000013.1"/>
</dbReference>
<feature type="domain" description="Response regulatory" evidence="2">
    <location>
        <begin position="3"/>
        <end position="116"/>
    </location>
</feature>
<dbReference type="SUPFAM" id="SSF52172">
    <property type="entry name" value="CheY-like"/>
    <property type="match status" value="1"/>
</dbReference>
<dbReference type="GO" id="GO:0000160">
    <property type="term" value="P:phosphorelay signal transduction system"/>
    <property type="evidence" value="ECO:0007669"/>
    <property type="project" value="InterPro"/>
</dbReference>
<evidence type="ECO:0000313" key="3">
    <source>
        <dbReference type="EMBL" id="ROQ91038.1"/>
    </source>
</evidence>
<reference evidence="3 4" key="1">
    <citation type="submission" date="2018-11" db="EMBL/GenBank/DDBJ databases">
        <title>Genomic Encyclopedia of Type Strains, Phase IV (KMG-IV): sequencing the most valuable type-strain genomes for metagenomic binning, comparative biology and taxonomic classification.</title>
        <authorList>
            <person name="Goeker M."/>
        </authorList>
    </citation>
    <scope>NUCLEOTIDE SEQUENCE [LARGE SCALE GENOMIC DNA]</scope>
    <source>
        <strain evidence="3 4">DSM 22027</strain>
    </source>
</reference>
<keyword evidence="1" id="KW-0597">Phosphoprotein</keyword>
<comment type="caution">
    <text evidence="3">The sequence shown here is derived from an EMBL/GenBank/DDBJ whole genome shotgun (WGS) entry which is preliminary data.</text>
</comment>
<protein>
    <submittedName>
        <fullName evidence="3">CheY-like chemotaxis protein</fullName>
    </submittedName>
</protein>
<dbReference type="InterPro" id="IPR011006">
    <property type="entry name" value="CheY-like_superfamily"/>
</dbReference>
<name>A0A3N1UMR4_9BACT</name>
<evidence type="ECO:0000259" key="2">
    <source>
        <dbReference type="PROSITE" id="PS50110"/>
    </source>
</evidence>
<gene>
    <name evidence="3" type="ORF">EDC27_2315</name>
</gene>